<protein>
    <recommendedName>
        <fullName evidence="2">Pilus assembly protein E-set like domain-containing protein</fullName>
    </recommendedName>
</protein>
<feature type="chain" id="PRO_5032630396" description="Pilus assembly protein E-set like domain-containing protein" evidence="1">
    <location>
        <begin position="20"/>
        <end position="907"/>
    </location>
</feature>
<dbReference type="Proteomes" id="UP000241440">
    <property type="component" value="Unassembled WGS sequence"/>
</dbReference>
<keyword evidence="1" id="KW-0732">Signal</keyword>
<dbReference type="RefSeq" id="WP_052666737.1">
    <property type="nucleotide sequence ID" value="NZ_JZSO01000040.1"/>
</dbReference>
<evidence type="ECO:0000256" key="1">
    <source>
        <dbReference type="SAM" id="SignalP"/>
    </source>
</evidence>
<dbReference type="InterPro" id="IPR032636">
    <property type="entry name" value="Pilus_assem_E-set-like_dom"/>
</dbReference>
<evidence type="ECO:0000313" key="4">
    <source>
        <dbReference type="Proteomes" id="UP000241440"/>
    </source>
</evidence>
<comment type="caution">
    <text evidence="3">The sequence shown here is derived from an EMBL/GenBank/DDBJ whole genome shotgun (WGS) entry which is preliminary data.</text>
</comment>
<proteinExistence type="predicted"/>
<evidence type="ECO:0000259" key="2">
    <source>
        <dbReference type="Pfam" id="PF16967"/>
    </source>
</evidence>
<feature type="domain" description="Pilus assembly protein E-set like" evidence="2">
    <location>
        <begin position="267"/>
        <end position="333"/>
    </location>
</feature>
<reference evidence="3 4" key="1">
    <citation type="submission" date="2018-01" db="EMBL/GenBank/DDBJ databases">
        <title>Whole genome sequencing of Histamine producing bacteria.</title>
        <authorList>
            <person name="Butler K."/>
        </authorList>
    </citation>
    <scope>NUCLEOTIDE SEQUENCE [LARGE SCALE GENOMIC DNA]</scope>
    <source>
        <strain evidence="3 4">A2-1</strain>
    </source>
</reference>
<sequence length="907" mass="101970">MKNLFILLFFSVMPGKALLASNQYPLEFADFFEERRETVEVIIAGEGLSQKITADVSYESFRLNGEVDNAIFLLSRYLDERKVTASAIEKIIKQLSSGIKANPGCEGILPRCVPESIPGEAGYVYDFDNKLLKIFISPEMLDSSGTSKEYYSSLRTNNALINWSDLYAYFGDDGDAQFNWRNNTLLGLPAGVLSLDTQYYDSKNELNVYRALYDVEIGAHRGWIGYQDRDSESLNTTDFLSFGANYSGLGLSLGSSSNLLKGNKQAQQRIYFYAAQTAQLEVYKGERLLLSRVVPAGQQSIGYDELPPGVYTLRLVLKQGSSEIFNDLRQVVNTKQFSLALNDWDYRIDSGYLKNINYSDDKLDEISNAERIYARGAFSYRPIEVLLGAGSFTQGGDDSLIQLGGFWMLDDKFNMQYTAGLFTSGDSYQYGKLTYSSFSASVRHVKANEYSSALVRLLYGDVDTKEIGVGFFGNFFGGTSYLSYFNYQTDDGNSNDKSDNISLTWSRDLFGGQFSFNTTYNHYGRTKDTLNSSLTWSYNFGNSLTGRIGIYADNDGFSNNLNNLTYQYSGDDYLASTTAGIKLGREGNDESEWSGSVSGHNRYLQHSTNAYVNSNGQRSLSTTLSGSQILSSDGGALTYQKGSAFVAIEPEFTEPSKQKEIKLKYDIIRDGQYWYRDSVSALQGQMIDLSPYTEVAFELNAEADNVDIENNNYRHFVHPGTYYQLDSKVTPLESQTFILNDMFGKPIPAVRCIGEGCKSVEPLSDDGVYRVNFRKNSPFKLISEKRLCVYDSDLMGEQYIYAYCLPGLDDINDQIVWSDIPNLIKDNDVERALLYIGKYESTEQAKHFLTLLKEVGLESKAIEVANAQYVYVRYLEQYTTAQRSLLESLDAYVILDTISIDQLFSVR</sequence>
<evidence type="ECO:0000313" key="3">
    <source>
        <dbReference type="EMBL" id="PSX05463.1"/>
    </source>
</evidence>
<organism evidence="3 4">
    <name type="scientific">Photobacterium angustum</name>
    <dbReference type="NCBI Taxonomy" id="661"/>
    <lineage>
        <taxon>Bacteria</taxon>
        <taxon>Pseudomonadati</taxon>
        <taxon>Pseudomonadota</taxon>
        <taxon>Gammaproteobacteria</taxon>
        <taxon>Vibrionales</taxon>
        <taxon>Vibrionaceae</taxon>
        <taxon>Photobacterium</taxon>
    </lineage>
</organism>
<feature type="signal peptide" evidence="1">
    <location>
        <begin position="1"/>
        <end position="19"/>
    </location>
</feature>
<dbReference type="GeneID" id="61229775"/>
<dbReference type="EMBL" id="PYOY01000011">
    <property type="protein sequence ID" value="PSX05463.1"/>
    <property type="molecule type" value="Genomic_DNA"/>
</dbReference>
<accession>A0A855SB30</accession>
<gene>
    <name evidence="3" type="ORF">C0W41_17640</name>
</gene>
<name>A0A855SB30_PHOAN</name>
<dbReference type="AlphaFoldDB" id="A0A855SB30"/>
<dbReference type="Pfam" id="PF16967">
    <property type="entry name" value="TcfC"/>
    <property type="match status" value="1"/>
</dbReference>